<dbReference type="EMBL" id="JADCNN020000011">
    <property type="protein sequence ID" value="MBM6996734.1"/>
    <property type="molecule type" value="Genomic_DNA"/>
</dbReference>
<keyword evidence="4" id="KW-1185">Reference proteome</keyword>
<feature type="domain" description="Glycosyltransferase 2-like" evidence="2">
    <location>
        <begin position="6"/>
        <end position="142"/>
    </location>
</feature>
<dbReference type="Proteomes" id="UP001516620">
    <property type="component" value="Unassembled WGS sequence"/>
</dbReference>
<dbReference type="Pfam" id="PF00535">
    <property type="entry name" value="Glycos_transf_2"/>
    <property type="match status" value="1"/>
</dbReference>
<proteinExistence type="inferred from homology"/>
<dbReference type="InterPro" id="IPR029044">
    <property type="entry name" value="Nucleotide-diphossugar_trans"/>
</dbReference>
<evidence type="ECO:0000259" key="2">
    <source>
        <dbReference type="Pfam" id="PF00535"/>
    </source>
</evidence>
<sequence length="202" mass="23344">MKKKVSFLSPTFNSEAWIVRMLDSIPKEDAHEIVICDDGSTDKTLALLKNYQKHCPKLRILENRKNAGAGHAYNRCLDEATGDYVAIIDSDDYYLPAIREVLAQVDGRYDIYYYNMVTRLGKILEKKSTDDPYRKSGQFKIIRRSFIGDSRFGTQGPVPGDVNFHKLLIDKKPACKYTGIVAYWYNYPREGSETHIYRNRKK</sequence>
<accession>A0ABS2H9N7</accession>
<protein>
    <submittedName>
        <fullName evidence="3">Glycosyltransferase family 2 protein</fullName>
    </submittedName>
</protein>
<dbReference type="CDD" id="cd00761">
    <property type="entry name" value="Glyco_tranf_GTA_type"/>
    <property type="match status" value="1"/>
</dbReference>
<dbReference type="InterPro" id="IPR001173">
    <property type="entry name" value="Glyco_trans_2-like"/>
</dbReference>
<organism evidence="3 4">
    <name type="scientific">Paenibacillus rhizolycopersici</name>
    <dbReference type="NCBI Taxonomy" id="2780073"/>
    <lineage>
        <taxon>Bacteria</taxon>
        <taxon>Bacillati</taxon>
        <taxon>Bacillota</taxon>
        <taxon>Bacilli</taxon>
        <taxon>Bacillales</taxon>
        <taxon>Paenibacillaceae</taxon>
        <taxon>Paenibacillus</taxon>
    </lineage>
</organism>
<dbReference type="RefSeq" id="WP_193416150.1">
    <property type="nucleotide sequence ID" value="NZ_JADCNN020000011.1"/>
</dbReference>
<reference evidence="3 4" key="1">
    <citation type="submission" date="2021-01" db="EMBL/GenBank/DDBJ databases">
        <title>Paenibacillus sp.nov. isolated from the rhizosphere soil of tomato plant.</title>
        <authorList>
            <person name="Thin K.K."/>
            <person name="Zhang X."/>
            <person name="He S."/>
        </authorList>
    </citation>
    <scope>NUCLEOTIDE SEQUENCE [LARGE SCALE GENOMIC DNA]</scope>
    <source>
        <strain evidence="3 4">DXFW5</strain>
    </source>
</reference>
<dbReference type="PANTHER" id="PTHR22916:SF3">
    <property type="entry name" value="UDP-GLCNAC:BETAGAL BETA-1,3-N-ACETYLGLUCOSAMINYLTRANSFERASE-LIKE PROTEIN 1"/>
    <property type="match status" value="1"/>
</dbReference>
<evidence type="ECO:0000256" key="1">
    <source>
        <dbReference type="ARBA" id="ARBA00006739"/>
    </source>
</evidence>
<dbReference type="SUPFAM" id="SSF53448">
    <property type="entry name" value="Nucleotide-diphospho-sugar transferases"/>
    <property type="match status" value="1"/>
</dbReference>
<dbReference type="PANTHER" id="PTHR22916">
    <property type="entry name" value="GLYCOSYLTRANSFERASE"/>
    <property type="match status" value="1"/>
</dbReference>
<name>A0ABS2H9N7_9BACL</name>
<evidence type="ECO:0000313" key="3">
    <source>
        <dbReference type="EMBL" id="MBM6996734.1"/>
    </source>
</evidence>
<dbReference type="Gene3D" id="3.90.550.10">
    <property type="entry name" value="Spore Coat Polysaccharide Biosynthesis Protein SpsA, Chain A"/>
    <property type="match status" value="1"/>
</dbReference>
<comment type="similarity">
    <text evidence="1">Belongs to the glycosyltransferase 2 family.</text>
</comment>
<evidence type="ECO:0000313" key="4">
    <source>
        <dbReference type="Proteomes" id="UP001516620"/>
    </source>
</evidence>
<gene>
    <name evidence="3" type="ORF">IM700_013850</name>
</gene>
<comment type="caution">
    <text evidence="3">The sequence shown here is derived from an EMBL/GenBank/DDBJ whole genome shotgun (WGS) entry which is preliminary data.</text>
</comment>